<evidence type="ECO:0000313" key="6">
    <source>
        <dbReference type="Proteomes" id="UP000727993"/>
    </source>
</evidence>
<dbReference type="GO" id="GO:0046872">
    <property type="term" value="F:metal ion binding"/>
    <property type="evidence" value="ECO:0007669"/>
    <property type="project" value="UniProtKB-KW"/>
</dbReference>
<dbReference type="GO" id="GO:0051864">
    <property type="term" value="F:histone H3K36 demethylase activity"/>
    <property type="evidence" value="ECO:0007669"/>
    <property type="project" value="TreeGrafter"/>
</dbReference>
<dbReference type="Gene3D" id="2.60.120.650">
    <property type="entry name" value="Cupin"/>
    <property type="match status" value="1"/>
</dbReference>
<dbReference type="InterPro" id="IPR039994">
    <property type="entry name" value="NO66-like"/>
</dbReference>
<dbReference type="CDD" id="cd02208">
    <property type="entry name" value="cupin_RmlC-like"/>
    <property type="match status" value="1"/>
</dbReference>
<organism evidence="5 6">
    <name type="scientific">Candidatus Neomicrothrix subdominans</name>
    <dbReference type="NCBI Taxonomy" id="2954438"/>
    <lineage>
        <taxon>Bacteria</taxon>
        <taxon>Bacillati</taxon>
        <taxon>Actinomycetota</taxon>
        <taxon>Acidimicrobiia</taxon>
        <taxon>Acidimicrobiales</taxon>
        <taxon>Microthrixaceae</taxon>
        <taxon>Candidatus Neomicrothrix</taxon>
    </lineage>
</organism>
<dbReference type="PROSITE" id="PS51184">
    <property type="entry name" value="JMJC"/>
    <property type="match status" value="1"/>
</dbReference>
<dbReference type="InterPro" id="IPR003347">
    <property type="entry name" value="JmjC_dom"/>
</dbReference>
<protein>
    <recommendedName>
        <fullName evidence="4">JmjC domain-containing protein</fullName>
    </recommendedName>
</protein>
<evidence type="ECO:0000313" key="5">
    <source>
        <dbReference type="EMBL" id="MBK9296183.1"/>
    </source>
</evidence>
<dbReference type="EMBL" id="JADJZA010000001">
    <property type="protein sequence ID" value="MBK9296183.1"/>
    <property type="molecule type" value="Genomic_DNA"/>
</dbReference>
<proteinExistence type="predicted"/>
<reference evidence="5 6" key="1">
    <citation type="submission" date="2020-10" db="EMBL/GenBank/DDBJ databases">
        <title>Connecting structure to function with the recovery of over 1000 high-quality activated sludge metagenome-assembled genomes encoding full-length rRNA genes using long-read sequencing.</title>
        <authorList>
            <person name="Singleton C.M."/>
            <person name="Petriglieri F."/>
            <person name="Kristensen J.M."/>
            <person name="Kirkegaard R.H."/>
            <person name="Michaelsen T.Y."/>
            <person name="Andersen M.H."/>
            <person name="Karst S.M."/>
            <person name="Dueholm M.S."/>
            <person name="Nielsen P.H."/>
            <person name="Albertsen M."/>
        </authorList>
    </citation>
    <scope>NUCLEOTIDE SEQUENCE [LARGE SCALE GENOMIC DNA]</scope>
    <source>
        <strain evidence="5">Lyne_18-Q3-R50-59_MAXAC.006</strain>
    </source>
</reference>
<dbReference type="SUPFAM" id="SSF51197">
    <property type="entry name" value="Clavaminate synthase-like"/>
    <property type="match status" value="1"/>
</dbReference>
<dbReference type="AlphaFoldDB" id="A0A936NB26"/>
<accession>A0A936NB26</accession>
<dbReference type="PANTHER" id="PTHR13096">
    <property type="entry name" value="MINA53 MYC INDUCED NUCLEAR ANTIGEN"/>
    <property type="match status" value="1"/>
</dbReference>
<dbReference type="Pfam" id="PF08007">
    <property type="entry name" value="JmjC_2"/>
    <property type="match status" value="1"/>
</dbReference>
<name>A0A936NB26_9ACTN</name>
<comment type="cofactor">
    <cofactor evidence="1">
        <name>Fe(2+)</name>
        <dbReference type="ChEBI" id="CHEBI:29033"/>
    </cofactor>
</comment>
<evidence type="ECO:0000256" key="2">
    <source>
        <dbReference type="ARBA" id="ARBA00022723"/>
    </source>
</evidence>
<evidence type="ECO:0000256" key="3">
    <source>
        <dbReference type="ARBA" id="ARBA00023004"/>
    </source>
</evidence>
<comment type="caution">
    <text evidence="5">The sequence shown here is derived from an EMBL/GenBank/DDBJ whole genome shotgun (WGS) entry which is preliminary data.</text>
</comment>
<keyword evidence="3" id="KW-0408">Iron</keyword>
<evidence type="ECO:0000259" key="4">
    <source>
        <dbReference type="PROSITE" id="PS51184"/>
    </source>
</evidence>
<dbReference type="GO" id="GO:0032453">
    <property type="term" value="F:histone H3K4 demethylase activity"/>
    <property type="evidence" value="ECO:0007669"/>
    <property type="project" value="TreeGrafter"/>
</dbReference>
<keyword evidence="2" id="KW-0479">Metal-binding</keyword>
<sequence>MAQAHLADPERWWDDLLTRSARAPAFRMVRDGATLPRTQLCRSAGVGHQRLDDLIEPNRVLEAYDEGASLVLQGLQHSDPAMARLSTNLALELDQPVQLNAYLSPAAARGLDLHFDYHDVIVVQLSGTKAWRIWAPLVRSLLPQKRGPGIAKPGWDEVGEPVIDVVVQPGDALVIPRGHPHAASTIDDESAHLTIGIMSLTWQALIGNRLRDTVGGSSLSATAAPTHPGHEGGWAAAMAALAENLDERSLLRAHRLEVWRRQPRTRLRPRRTAWDLERPLHVTPGPLLWLDEERSPTESTVALQLGDRAMTLPAAAGPLLAWVLRREGEFTAEPDHGLDAESVRAILTALYREGVVAHGPL</sequence>
<dbReference type="Proteomes" id="UP000727993">
    <property type="component" value="Unassembled WGS sequence"/>
</dbReference>
<feature type="domain" description="JmjC" evidence="4">
    <location>
        <begin position="68"/>
        <end position="214"/>
    </location>
</feature>
<dbReference type="PANTHER" id="PTHR13096:SF9">
    <property type="entry name" value="BIFUNCTIONAL LYSINE-SPECIFIC DEMETHYLASE AND HISTIDYL-HYDROXYLASE"/>
    <property type="match status" value="1"/>
</dbReference>
<evidence type="ECO:0000256" key="1">
    <source>
        <dbReference type="ARBA" id="ARBA00001954"/>
    </source>
</evidence>
<gene>
    <name evidence="5" type="ORF">IPN02_04795</name>
</gene>
<dbReference type="SMART" id="SM00558">
    <property type="entry name" value="JmjC"/>
    <property type="match status" value="1"/>
</dbReference>